<dbReference type="PROSITE" id="PS50105">
    <property type="entry name" value="SAM_DOMAIN"/>
    <property type="match status" value="1"/>
</dbReference>
<feature type="compositionally biased region" description="Polar residues" evidence="1">
    <location>
        <begin position="582"/>
        <end position="592"/>
    </location>
</feature>
<dbReference type="CDD" id="cd04508">
    <property type="entry name" value="Tudor_SF"/>
    <property type="match status" value="2"/>
</dbReference>
<dbReference type="SUPFAM" id="SSF47769">
    <property type="entry name" value="SAM/Pointed domain"/>
    <property type="match status" value="1"/>
</dbReference>
<evidence type="ECO:0000259" key="2">
    <source>
        <dbReference type="PROSITE" id="PS50105"/>
    </source>
</evidence>
<dbReference type="OrthoDB" id="76557at2759"/>
<feature type="compositionally biased region" description="Low complexity" evidence="1">
    <location>
        <begin position="706"/>
        <end position="720"/>
    </location>
</feature>
<dbReference type="Proteomes" id="UP000355283">
    <property type="component" value="Unassembled WGS sequence"/>
</dbReference>
<feature type="compositionally biased region" description="Low complexity" evidence="1">
    <location>
        <begin position="630"/>
        <end position="644"/>
    </location>
</feature>
<reference evidence="3 4" key="1">
    <citation type="submission" date="2019-01" db="EMBL/GenBank/DDBJ databases">
        <title>Nuclear Genome Assembly of the Microalgal Biofuel strain Nannochloropsis salina CCMP1776.</title>
        <authorList>
            <person name="Hovde B."/>
        </authorList>
    </citation>
    <scope>NUCLEOTIDE SEQUENCE [LARGE SCALE GENOMIC DNA]</scope>
    <source>
        <strain evidence="3 4">CCMP1776</strain>
    </source>
</reference>
<feature type="region of interest" description="Disordered" evidence="1">
    <location>
        <begin position="532"/>
        <end position="592"/>
    </location>
</feature>
<dbReference type="Gene3D" id="2.30.30.140">
    <property type="match status" value="2"/>
</dbReference>
<proteinExistence type="predicted"/>
<feature type="domain" description="SAM" evidence="2">
    <location>
        <begin position="188"/>
        <end position="282"/>
    </location>
</feature>
<protein>
    <recommendedName>
        <fullName evidence="2">SAM domain-containing protein</fullName>
    </recommendedName>
</protein>
<organism evidence="3 4">
    <name type="scientific">Nannochloropsis salina CCMP1776</name>
    <dbReference type="NCBI Taxonomy" id="1027361"/>
    <lineage>
        <taxon>Eukaryota</taxon>
        <taxon>Sar</taxon>
        <taxon>Stramenopiles</taxon>
        <taxon>Ochrophyta</taxon>
        <taxon>Eustigmatophyceae</taxon>
        <taxon>Eustigmatales</taxon>
        <taxon>Monodopsidaceae</taxon>
        <taxon>Microchloropsis</taxon>
        <taxon>Microchloropsis salina</taxon>
    </lineage>
</organism>
<dbReference type="InterPro" id="IPR010750">
    <property type="entry name" value="SGF29_tudor-like_dom"/>
</dbReference>
<feature type="compositionally biased region" description="Basic and acidic residues" evidence="1">
    <location>
        <begin position="761"/>
        <end position="776"/>
    </location>
</feature>
<feature type="region of interest" description="Disordered" evidence="1">
    <location>
        <begin position="744"/>
        <end position="793"/>
    </location>
</feature>
<dbReference type="SMART" id="SM00333">
    <property type="entry name" value="TUDOR"/>
    <property type="match status" value="2"/>
</dbReference>
<dbReference type="Gene3D" id="3.40.140.10">
    <property type="entry name" value="Cytidine Deaminase, domain 2"/>
    <property type="match status" value="1"/>
</dbReference>
<feature type="region of interest" description="Disordered" evidence="1">
    <location>
        <begin position="675"/>
        <end position="720"/>
    </location>
</feature>
<keyword evidence="4" id="KW-1185">Reference proteome</keyword>
<dbReference type="EMBL" id="SDOX01000002">
    <property type="protein sequence ID" value="TFJ88035.1"/>
    <property type="molecule type" value="Genomic_DNA"/>
</dbReference>
<dbReference type="Pfam" id="PF07647">
    <property type="entry name" value="SAM_2"/>
    <property type="match status" value="1"/>
</dbReference>
<dbReference type="GO" id="GO:0003824">
    <property type="term" value="F:catalytic activity"/>
    <property type="evidence" value="ECO:0007669"/>
    <property type="project" value="InterPro"/>
</dbReference>
<accession>A0A4D9DEI3</accession>
<dbReference type="SUPFAM" id="SSF53927">
    <property type="entry name" value="Cytidine deaminase-like"/>
    <property type="match status" value="1"/>
</dbReference>
<dbReference type="SMART" id="SM00743">
    <property type="entry name" value="Agenet"/>
    <property type="match status" value="2"/>
</dbReference>
<dbReference type="AlphaFoldDB" id="A0A4D9DEI3"/>
<dbReference type="Pfam" id="PF07039">
    <property type="entry name" value="SGF29_Tudor"/>
    <property type="match status" value="1"/>
</dbReference>
<dbReference type="InterPro" id="IPR013761">
    <property type="entry name" value="SAM/pointed_sf"/>
</dbReference>
<dbReference type="Gene3D" id="1.10.150.50">
    <property type="entry name" value="Transcription Factor, Ets-1"/>
    <property type="match status" value="1"/>
</dbReference>
<evidence type="ECO:0000313" key="3">
    <source>
        <dbReference type="EMBL" id="TFJ88035.1"/>
    </source>
</evidence>
<comment type="caution">
    <text evidence="3">The sequence shown here is derived from an EMBL/GenBank/DDBJ whole genome shotgun (WGS) entry which is preliminary data.</text>
</comment>
<feature type="region of interest" description="Disordered" evidence="1">
    <location>
        <begin position="463"/>
        <end position="504"/>
    </location>
</feature>
<feature type="region of interest" description="Disordered" evidence="1">
    <location>
        <begin position="128"/>
        <end position="184"/>
    </location>
</feature>
<name>A0A4D9DEI3_9STRA</name>
<dbReference type="InterPro" id="IPR014002">
    <property type="entry name" value="Agenet_dom_plant"/>
</dbReference>
<feature type="region of interest" description="Disordered" evidence="1">
    <location>
        <begin position="307"/>
        <end position="338"/>
    </location>
</feature>
<dbReference type="InterPro" id="IPR016193">
    <property type="entry name" value="Cytidine_deaminase-like"/>
</dbReference>
<feature type="compositionally biased region" description="Pro residues" evidence="1">
    <location>
        <begin position="488"/>
        <end position="498"/>
    </location>
</feature>
<sequence>MGRAGGNDDDITLEDLVEAAMQACKRARQSATTLPEAVGASLLCNNGDVFLSCSSGEESGFSTRSAERAVLRKALREGHCPPFQALVLAVDSVRDPAAFPVPDKICFRSFGFLPVFLVNQNFDIKSTTSSGTVPLTHRPPSPPSHRPVLCNQRLPARTAPKRPPTSSPTHKRSEPNISRSFPGGPHSWSSAQVLDWLLHVVKLPQYKENFLNARVDGHTLFHIYSHEVATAGRTSPESKSYHRTHQYHACSRSSSALEDTLLIYNPAHKRRLLDEIQKLKYGRCVPSMSQEPPSRTIVDVRPENPIQRREGTHDNFYLSRGTALEENDDENDDTSTLQRRDKCVKAMAAAVRSTALGDARRTRSNPLKQLSRAKKVFDEHKSTVDASSFLTGAQTLAGLQVLGCNAAQDSIRDYFKRRSIHLKGANVDFYEFLRAVLALGSDAATGLADALPGSKAMLGSATLRAKKEQHRPRHDEIKDRLGSAPRPAQSPPPPPRPLPSAYSSSSYSSSSFSCSQSQCSVSSLSEAEVQEANPVTSIHSPAHPTPLSALPAKPTSSPCNPLPTKKDLPLPCRQGTGKEPPASTSLSSPTRVQDINALSNGTALQKMEESKQSLSDDACDPLPLPEPALQKKLTQTPPLTTTTPAIEPSPLNETSDKCKKLADCLPQAVIRGGVQAQGDKAQALPSTRPPDQPGPLFLKRRIKRPSSSNSSLSSHGSSSKSYVGSHVVAQVFQKPSLPSIASLSTTASQKEPRHQQLCHEQQQREKERQSQQDQRPDSPPPYRVTLPNDRMSKAHSLDDSVIASIEEEEVTSVKLQSLSSHPGSPCTAYSMVSLTPRPLHRVGARVEARYQGEERWFPGEVIRVHGKGEAFDVHYDDDDIETHVSPDLIRSHKLSERRALVSPPLAAAHAPMAFGIGDRVEARYQGREIFYSGVIAAVRAEEGAYEIHYDDGDVEVCVAAALVRPEEDEMSVPSIVLLQLAFQS</sequence>
<evidence type="ECO:0000313" key="4">
    <source>
        <dbReference type="Proteomes" id="UP000355283"/>
    </source>
</evidence>
<evidence type="ECO:0000256" key="1">
    <source>
        <dbReference type="SAM" id="MobiDB-lite"/>
    </source>
</evidence>
<feature type="region of interest" description="Disordered" evidence="1">
    <location>
        <begin position="604"/>
        <end position="656"/>
    </location>
</feature>
<dbReference type="InterPro" id="IPR002999">
    <property type="entry name" value="Tudor"/>
</dbReference>
<gene>
    <name evidence="3" type="ORF">NSK_000389</name>
</gene>
<dbReference type="InterPro" id="IPR001660">
    <property type="entry name" value="SAM"/>
</dbReference>